<evidence type="ECO:0000313" key="3">
    <source>
        <dbReference type="Proteomes" id="UP000479710"/>
    </source>
</evidence>
<dbReference type="EMBL" id="SPHZ02000008">
    <property type="protein sequence ID" value="KAF0904927.1"/>
    <property type="molecule type" value="Genomic_DNA"/>
</dbReference>
<name>A0A6G1CXW0_9ORYZ</name>
<dbReference type="Proteomes" id="UP000479710">
    <property type="component" value="Unassembled WGS sequence"/>
</dbReference>
<accession>A0A6G1CXW0</accession>
<keyword evidence="3" id="KW-1185">Reference proteome</keyword>
<reference evidence="2 3" key="1">
    <citation type="submission" date="2019-11" db="EMBL/GenBank/DDBJ databases">
        <title>Whole genome sequence of Oryza granulata.</title>
        <authorList>
            <person name="Li W."/>
        </authorList>
    </citation>
    <scope>NUCLEOTIDE SEQUENCE [LARGE SCALE GENOMIC DNA]</scope>
    <source>
        <strain evidence="3">cv. Menghai</strain>
        <tissue evidence="2">Leaf</tissue>
    </source>
</reference>
<feature type="region of interest" description="Disordered" evidence="1">
    <location>
        <begin position="15"/>
        <end position="34"/>
    </location>
</feature>
<gene>
    <name evidence="2" type="ORF">E2562_038709</name>
</gene>
<sequence>MPAISFSHPYRHIEQAETVASPGGRDNLPAGNFGSRRNIARHGGTALAAATKTGPDGYLLQRLRGNGHHRPLRRSVSQKRRRRLTWTRVGEFMDGSAAQI</sequence>
<protein>
    <submittedName>
        <fullName evidence="2">Uncharacterized protein</fullName>
    </submittedName>
</protein>
<evidence type="ECO:0000256" key="1">
    <source>
        <dbReference type="SAM" id="MobiDB-lite"/>
    </source>
</evidence>
<proteinExistence type="predicted"/>
<evidence type="ECO:0000313" key="2">
    <source>
        <dbReference type="EMBL" id="KAF0904927.1"/>
    </source>
</evidence>
<dbReference type="AlphaFoldDB" id="A0A6G1CXW0"/>
<comment type="caution">
    <text evidence="2">The sequence shown here is derived from an EMBL/GenBank/DDBJ whole genome shotgun (WGS) entry which is preliminary data.</text>
</comment>
<organism evidence="2 3">
    <name type="scientific">Oryza meyeriana var. granulata</name>
    <dbReference type="NCBI Taxonomy" id="110450"/>
    <lineage>
        <taxon>Eukaryota</taxon>
        <taxon>Viridiplantae</taxon>
        <taxon>Streptophyta</taxon>
        <taxon>Embryophyta</taxon>
        <taxon>Tracheophyta</taxon>
        <taxon>Spermatophyta</taxon>
        <taxon>Magnoliopsida</taxon>
        <taxon>Liliopsida</taxon>
        <taxon>Poales</taxon>
        <taxon>Poaceae</taxon>
        <taxon>BOP clade</taxon>
        <taxon>Oryzoideae</taxon>
        <taxon>Oryzeae</taxon>
        <taxon>Oryzinae</taxon>
        <taxon>Oryza</taxon>
        <taxon>Oryza meyeriana</taxon>
    </lineage>
</organism>